<accession>A0A6J5L6L1</accession>
<protein>
    <submittedName>
        <fullName evidence="1">Uncharacterized protein</fullName>
    </submittedName>
</protein>
<reference evidence="1" key="1">
    <citation type="submission" date="2020-04" db="EMBL/GenBank/DDBJ databases">
        <authorList>
            <person name="Chiriac C."/>
            <person name="Salcher M."/>
            <person name="Ghai R."/>
            <person name="Kavagutti S V."/>
        </authorList>
    </citation>
    <scope>NUCLEOTIDE SEQUENCE</scope>
</reference>
<evidence type="ECO:0000313" key="1">
    <source>
        <dbReference type="EMBL" id="CAB4127549.1"/>
    </source>
</evidence>
<organism evidence="1">
    <name type="scientific">uncultured Caudovirales phage</name>
    <dbReference type="NCBI Taxonomy" id="2100421"/>
    <lineage>
        <taxon>Viruses</taxon>
        <taxon>Duplodnaviria</taxon>
        <taxon>Heunggongvirae</taxon>
        <taxon>Uroviricota</taxon>
        <taxon>Caudoviricetes</taxon>
        <taxon>Peduoviridae</taxon>
        <taxon>Maltschvirus</taxon>
        <taxon>Maltschvirus maltsch</taxon>
    </lineage>
</organism>
<dbReference type="EMBL" id="LR796213">
    <property type="protein sequence ID" value="CAB4127549.1"/>
    <property type="molecule type" value="Genomic_DNA"/>
</dbReference>
<proteinExistence type="predicted"/>
<sequence>MGIMPFTPMGNTVTFTAASTAPTPVQAASTTVGGTQYRIHNTGSVTIYLGFGNTSAAANTMANTSLVGSTISMVASSVEVFTLNANQYFTAVTSSGTSVVNITPGDGA</sequence>
<gene>
    <name evidence="1" type="ORF">UFOVP95_12</name>
</gene>
<name>A0A6J5L6L1_9CAUD</name>